<evidence type="ECO:0000256" key="4">
    <source>
        <dbReference type="ARBA" id="ARBA00022989"/>
    </source>
</evidence>
<dbReference type="InterPro" id="IPR051791">
    <property type="entry name" value="Pra-immunoreactive"/>
</dbReference>
<dbReference type="AlphaFoldDB" id="A0A268HAT8"/>
<sequence length="164" mass="18767">MSSFLFSCIKKWNYMLKLFEGGVILMYEFNRAGFGIRFFASIIDMFILIIPISILLYFIQGEFSTEWSEGYLWDIGYVIYLTVLPVLWKGYVIGKRLTGIKIKRTDGGNVTFAKMILREVIGNGLLVFVTLGISLLISAIMVFVMEDRRGLHDLIGGTYVVYSR</sequence>
<evidence type="ECO:0000256" key="2">
    <source>
        <dbReference type="ARBA" id="ARBA00022475"/>
    </source>
</evidence>
<evidence type="ECO:0000256" key="5">
    <source>
        <dbReference type="ARBA" id="ARBA00023136"/>
    </source>
</evidence>
<comment type="subcellular location">
    <subcellularLocation>
        <location evidence="1">Cell membrane</location>
        <topology evidence="1">Multi-pass membrane protein</topology>
    </subcellularLocation>
</comment>
<reference evidence="8 9" key="1">
    <citation type="submission" date="2017-07" db="EMBL/GenBank/DDBJ databases">
        <title>Isolation and whole genome analysis of endospore-forming bacteria from heroin.</title>
        <authorList>
            <person name="Kalinowski J."/>
            <person name="Ahrens B."/>
            <person name="Al-Dilaimi A."/>
            <person name="Winkler A."/>
            <person name="Wibberg D."/>
            <person name="Schleenbecker U."/>
            <person name="Ruckert C."/>
            <person name="Wolfel R."/>
            <person name="Grass G."/>
        </authorList>
    </citation>
    <scope>NUCLEOTIDE SEQUENCE [LARGE SCALE GENOMIC DNA]</scope>
    <source>
        <strain evidence="8 9">7509</strain>
    </source>
</reference>
<name>A0A268HAT8_9BACI</name>
<accession>A0A268HAT8</accession>
<feature type="transmembrane region" description="Helical" evidence="6">
    <location>
        <begin position="124"/>
        <end position="145"/>
    </location>
</feature>
<evidence type="ECO:0000256" key="6">
    <source>
        <dbReference type="SAM" id="Phobius"/>
    </source>
</evidence>
<evidence type="ECO:0000256" key="1">
    <source>
        <dbReference type="ARBA" id="ARBA00004651"/>
    </source>
</evidence>
<dbReference type="PANTHER" id="PTHR36115">
    <property type="entry name" value="PROLINE-RICH ANTIGEN HOMOLOG-RELATED"/>
    <property type="match status" value="1"/>
</dbReference>
<dbReference type="InterPro" id="IPR010432">
    <property type="entry name" value="RDD"/>
</dbReference>
<keyword evidence="5 6" id="KW-0472">Membrane</keyword>
<feature type="transmembrane region" description="Helical" evidence="6">
    <location>
        <begin position="71"/>
        <end position="94"/>
    </location>
</feature>
<feature type="domain" description="RDD" evidence="7">
    <location>
        <begin position="32"/>
        <end position="157"/>
    </location>
</feature>
<keyword evidence="3 6" id="KW-0812">Transmembrane</keyword>
<evidence type="ECO:0000313" key="9">
    <source>
        <dbReference type="Proteomes" id="UP000216475"/>
    </source>
</evidence>
<comment type="caution">
    <text evidence="8">The sequence shown here is derived from an EMBL/GenBank/DDBJ whole genome shotgun (WGS) entry which is preliminary data.</text>
</comment>
<evidence type="ECO:0000256" key="3">
    <source>
        <dbReference type="ARBA" id="ARBA00022692"/>
    </source>
</evidence>
<feature type="transmembrane region" description="Helical" evidence="6">
    <location>
        <begin position="36"/>
        <end position="59"/>
    </location>
</feature>
<protein>
    <recommendedName>
        <fullName evidence="7">RDD domain-containing protein</fullName>
    </recommendedName>
</protein>
<evidence type="ECO:0000313" key="8">
    <source>
        <dbReference type="EMBL" id="PAE06988.1"/>
    </source>
</evidence>
<keyword evidence="2" id="KW-1003">Cell membrane</keyword>
<dbReference type="EMBL" id="NPBH01000062">
    <property type="protein sequence ID" value="PAE06988.1"/>
    <property type="molecule type" value="Genomic_DNA"/>
</dbReference>
<gene>
    <name evidence="8" type="ORF">CHI12_13535</name>
</gene>
<keyword evidence="4 6" id="KW-1133">Transmembrane helix</keyword>
<proteinExistence type="predicted"/>
<dbReference type="Pfam" id="PF06271">
    <property type="entry name" value="RDD"/>
    <property type="match status" value="1"/>
</dbReference>
<dbReference type="Proteomes" id="UP000216475">
    <property type="component" value="Unassembled WGS sequence"/>
</dbReference>
<dbReference type="GO" id="GO:0005886">
    <property type="term" value="C:plasma membrane"/>
    <property type="evidence" value="ECO:0007669"/>
    <property type="project" value="UniProtKB-SubCell"/>
</dbReference>
<organism evidence="8 9">
    <name type="scientific">Terribacillus saccharophilus</name>
    <dbReference type="NCBI Taxonomy" id="361277"/>
    <lineage>
        <taxon>Bacteria</taxon>
        <taxon>Bacillati</taxon>
        <taxon>Bacillota</taxon>
        <taxon>Bacilli</taxon>
        <taxon>Bacillales</taxon>
        <taxon>Bacillaceae</taxon>
        <taxon>Terribacillus</taxon>
    </lineage>
</organism>
<dbReference type="PANTHER" id="PTHR36115:SF9">
    <property type="entry name" value="LMO1584 PROTEIN"/>
    <property type="match status" value="1"/>
</dbReference>
<evidence type="ECO:0000259" key="7">
    <source>
        <dbReference type="Pfam" id="PF06271"/>
    </source>
</evidence>